<reference evidence="8 9" key="1">
    <citation type="submission" date="2024-04" db="EMBL/GenBank/DDBJ databases">
        <title>Tritrichomonas musculus Genome.</title>
        <authorList>
            <person name="Alves-Ferreira E."/>
            <person name="Grigg M."/>
            <person name="Lorenzi H."/>
            <person name="Galac M."/>
        </authorList>
    </citation>
    <scope>NUCLEOTIDE SEQUENCE [LARGE SCALE GENOMIC DNA]</scope>
    <source>
        <strain evidence="8 9">EAF2021</strain>
    </source>
</reference>
<dbReference type="Gene3D" id="1.20.120.350">
    <property type="entry name" value="Voltage-gated potassium channels. Chain C"/>
    <property type="match status" value="1"/>
</dbReference>
<dbReference type="PANTHER" id="PTHR47131">
    <property type="entry name" value="CATION CHANNEL SPERM-ASSOCIATED PROTEIN 3"/>
    <property type="match status" value="1"/>
</dbReference>
<proteinExistence type="predicted"/>
<dbReference type="Gene3D" id="1.10.287.70">
    <property type="match status" value="1"/>
</dbReference>
<gene>
    <name evidence="8" type="ORF">M9Y10_046071</name>
</gene>
<evidence type="ECO:0000256" key="2">
    <source>
        <dbReference type="ARBA" id="ARBA00022692"/>
    </source>
</evidence>
<evidence type="ECO:0000256" key="4">
    <source>
        <dbReference type="ARBA" id="ARBA00023136"/>
    </source>
</evidence>
<evidence type="ECO:0000256" key="3">
    <source>
        <dbReference type="ARBA" id="ARBA00022989"/>
    </source>
</evidence>
<protein>
    <submittedName>
        <fullName evidence="8">Cation channel sperm-associated protein 3</fullName>
    </submittedName>
</protein>
<keyword evidence="9" id="KW-1185">Reference proteome</keyword>
<feature type="transmembrane region" description="Helical" evidence="6">
    <location>
        <begin position="56"/>
        <end position="79"/>
    </location>
</feature>
<comment type="caution">
    <text evidence="8">The sequence shown here is derived from an EMBL/GenBank/DDBJ whole genome shotgun (WGS) entry which is preliminary data.</text>
</comment>
<dbReference type="PANTHER" id="PTHR47131:SF1">
    <property type="entry name" value="CATION CHANNEL SPERM-ASSOCIATED PROTEIN 3"/>
    <property type="match status" value="1"/>
</dbReference>
<feature type="domain" description="Ion transport" evidence="7">
    <location>
        <begin position="57"/>
        <end position="270"/>
    </location>
</feature>
<dbReference type="EMBL" id="JAPFFF010000009">
    <property type="protein sequence ID" value="KAK8883421.1"/>
    <property type="molecule type" value="Genomic_DNA"/>
</dbReference>
<dbReference type="InterPro" id="IPR027359">
    <property type="entry name" value="Volt_channel_dom_sf"/>
</dbReference>
<feature type="transmembrane region" description="Helical" evidence="6">
    <location>
        <begin position="247"/>
        <end position="269"/>
    </location>
</feature>
<comment type="subcellular location">
    <subcellularLocation>
        <location evidence="1">Membrane</location>
        <topology evidence="1">Multi-pass membrane protein</topology>
    </subcellularLocation>
</comment>
<evidence type="ECO:0000256" key="6">
    <source>
        <dbReference type="SAM" id="Phobius"/>
    </source>
</evidence>
<evidence type="ECO:0000256" key="5">
    <source>
        <dbReference type="SAM" id="Coils"/>
    </source>
</evidence>
<evidence type="ECO:0000313" key="9">
    <source>
        <dbReference type="Proteomes" id="UP001470230"/>
    </source>
</evidence>
<evidence type="ECO:0000256" key="1">
    <source>
        <dbReference type="ARBA" id="ARBA00004141"/>
    </source>
</evidence>
<feature type="transmembrane region" description="Helical" evidence="6">
    <location>
        <begin position="122"/>
        <end position="142"/>
    </location>
</feature>
<feature type="transmembrane region" description="Helical" evidence="6">
    <location>
        <begin position="91"/>
        <end position="110"/>
    </location>
</feature>
<organism evidence="8 9">
    <name type="scientific">Tritrichomonas musculus</name>
    <dbReference type="NCBI Taxonomy" id="1915356"/>
    <lineage>
        <taxon>Eukaryota</taxon>
        <taxon>Metamonada</taxon>
        <taxon>Parabasalia</taxon>
        <taxon>Tritrichomonadida</taxon>
        <taxon>Tritrichomonadidae</taxon>
        <taxon>Tritrichomonas</taxon>
    </lineage>
</organism>
<evidence type="ECO:0000313" key="8">
    <source>
        <dbReference type="EMBL" id="KAK8883421.1"/>
    </source>
</evidence>
<dbReference type="Pfam" id="PF00520">
    <property type="entry name" value="Ion_trans"/>
    <property type="match status" value="1"/>
</dbReference>
<sequence>MLETPDSEEKRELDILEKNFGQNFIFEKTNIEKKKIKGRYNSWRSFFHLNSKSHTISFLVVIASILSIISNAIYIFSYLNNESKHSQFARGCDITAFTIYFLEFLIKFISKLGYYFFSWENIFNFLLLISFIIPFCITENMFELAYLSFFRIFQITSYFRQVPYLSQVEIAHRTLLRNLYSTFIMLVLLMIAIFLFSLIAYFCFTTNPDSPLKSLPQSILFLTIEATGGGWTDFQAELDQVFNGARAFSILFITFTYVIIVRGFVAFLADNSIVENRAYIKRIDDEELRIEESYREIRPIEKDINISIKINKDESERSKQELGSTKSIIFSDVQVQIISPKIDECKDLWTDIKKYNFWQLVNVDISVEPETENTEPIVYFIQVIVSFDEKIEHKKYDYTYSQIKRMSQGLDEINTNKKEKSADSIFDPSDKSQYEELIKLNKIKKLLKQLLDNYSEKKHEEQDKGNGRDFYFDFVVSSPQVNDIKIESITPPSSDFLTNTSDHKFNIYIRYVRRIQYQGYKIDFTLPPSLGKLNVSLRVKLLGKKRASDIFESEFKSDSDEYGKNLYQISQNDNKITEDKMMIKNQYWASSLLAVLKDYSIHNRMINILYHKIFQRVIMMCDYMPVTNEIRELKRDKKDEDID</sequence>
<accession>A0ABR2JX28</accession>
<dbReference type="Proteomes" id="UP001470230">
    <property type="component" value="Unassembled WGS sequence"/>
</dbReference>
<keyword evidence="5" id="KW-0175">Coiled coil</keyword>
<dbReference type="InterPro" id="IPR005821">
    <property type="entry name" value="Ion_trans_dom"/>
</dbReference>
<keyword evidence="3 6" id="KW-1133">Transmembrane helix</keyword>
<feature type="transmembrane region" description="Helical" evidence="6">
    <location>
        <begin position="179"/>
        <end position="202"/>
    </location>
</feature>
<keyword evidence="4 6" id="KW-0472">Membrane</keyword>
<feature type="coiled-coil region" evidence="5">
    <location>
        <begin position="437"/>
        <end position="464"/>
    </location>
</feature>
<name>A0ABR2JX28_9EUKA</name>
<evidence type="ECO:0000259" key="7">
    <source>
        <dbReference type="Pfam" id="PF00520"/>
    </source>
</evidence>
<dbReference type="SUPFAM" id="SSF81324">
    <property type="entry name" value="Voltage-gated potassium channels"/>
    <property type="match status" value="1"/>
</dbReference>
<keyword evidence="2 6" id="KW-0812">Transmembrane</keyword>